<dbReference type="PANTHER" id="PTHR41534">
    <property type="entry name" value="BLR3401 PROTEIN"/>
    <property type="match status" value="1"/>
</dbReference>
<dbReference type="NCBIfam" id="NF007479">
    <property type="entry name" value="PRK10069.1"/>
    <property type="match status" value="1"/>
</dbReference>
<protein>
    <recommendedName>
        <fullName evidence="5">3-phenylpropionate dioxygenase</fullName>
    </recommendedName>
</protein>
<dbReference type="Pfam" id="PF00866">
    <property type="entry name" value="Ring_hydroxyl_B"/>
    <property type="match status" value="1"/>
</dbReference>
<dbReference type="RefSeq" id="WP_048580393.1">
    <property type="nucleotide sequence ID" value="NZ_LFNT01000006.1"/>
</dbReference>
<dbReference type="AlphaFoldDB" id="A0A0J8CCU9"/>
<dbReference type="InterPro" id="IPR032710">
    <property type="entry name" value="NTF2-like_dom_sf"/>
</dbReference>
<dbReference type="GO" id="GO:0019380">
    <property type="term" value="P:3-phenylpropionate catabolic process"/>
    <property type="evidence" value="ECO:0007669"/>
    <property type="project" value="TreeGrafter"/>
</dbReference>
<dbReference type="Proteomes" id="UP000037432">
    <property type="component" value="Unassembled WGS sequence"/>
</dbReference>
<keyword evidence="2" id="KW-0560">Oxidoreductase</keyword>
<reference evidence="3 4" key="1">
    <citation type="submission" date="2015-06" db="EMBL/GenBank/DDBJ databases">
        <authorList>
            <person name="Ju K.-S."/>
            <person name="Doroghazi J.R."/>
            <person name="Metcalf W.W."/>
        </authorList>
    </citation>
    <scope>NUCLEOTIDE SEQUENCE [LARGE SCALE GENOMIC DNA]</scope>
    <source>
        <strain evidence="3 4">NRRL 3414</strain>
    </source>
</reference>
<organism evidence="3 4">
    <name type="scientific">Streptomyces viridochromogenes</name>
    <dbReference type="NCBI Taxonomy" id="1938"/>
    <lineage>
        <taxon>Bacteria</taxon>
        <taxon>Bacillati</taxon>
        <taxon>Actinomycetota</taxon>
        <taxon>Actinomycetes</taxon>
        <taxon>Kitasatosporales</taxon>
        <taxon>Streptomycetaceae</taxon>
        <taxon>Streptomyces</taxon>
    </lineage>
</organism>
<dbReference type="SUPFAM" id="SSF54427">
    <property type="entry name" value="NTF2-like"/>
    <property type="match status" value="1"/>
</dbReference>
<sequence>MTALLPETASGITVERLLLQYEVEQFLYHEADLLGRHDYDAWLALFTDDLRYYMPIRRNHSSRDPETVEHDDALALIDDDKPFLAERIAKIATGKAWADDPLPRVRHLLTNVVIGEEDAKAGEFTVTSYLLIVRNRLEDEQDSFVCGRTDRFRRTPDGLRISRRRIVLDQSVILSKNMSVMF</sequence>
<evidence type="ECO:0008006" key="5">
    <source>
        <dbReference type="Google" id="ProtNLM"/>
    </source>
</evidence>
<proteinExistence type="inferred from homology"/>
<dbReference type="CDD" id="cd00667">
    <property type="entry name" value="ring_hydroxylating_dioxygenases_beta"/>
    <property type="match status" value="1"/>
</dbReference>
<accession>A0A0J8CCU9</accession>
<evidence type="ECO:0000256" key="1">
    <source>
        <dbReference type="ARBA" id="ARBA00009570"/>
    </source>
</evidence>
<name>A0A0J8CCU9_STRVR</name>
<comment type="caution">
    <text evidence="3">The sequence shown here is derived from an EMBL/GenBank/DDBJ whole genome shotgun (WGS) entry which is preliminary data.</text>
</comment>
<dbReference type="InterPro" id="IPR000391">
    <property type="entry name" value="Rng_hydr_dOase-bsu"/>
</dbReference>
<evidence type="ECO:0000313" key="4">
    <source>
        <dbReference type="Proteomes" id="UP000037432"/>
    </source>
</evidence>
<gene>
    <name evidence="3" type="ORF">ACM01_08000</name>
</gene>
<dbReference type="PATRIC" id="fig|1938.3.peg.5924"/>
<dbReference type="PANTHER" id="PTHR41534:SF2">
    <property type="entry name" value="3-PHENYLPROPIONATE_CINNAMIC ACID DIOXYGENASE SUBUNIT BETA"/>
    <property type="match status" value="1"/>
</dbReference>
<evidence type="ECO:0000313" key="3">
    <source>
        <dbReference type="EMBL" id="KMS75705.1"/>
    </source>
</evidence>
<dbReference type="EMBL" id="LFNT01000006">
    <property type="protein sequence ID" value="KMS75705.1"/>
    <property type="molecule type" value="Genomic_DNA"/>
</dbReference>
<comment type="similarity">
    <text evidence="1">Belongs to the bacterial ring-hydroxylating dioxygenase beta subunit family.</text>
</comment>
<dbReference type="OrthoDB" id="3212009at2"/>
<dbReference type="Gene3D" id="3.10.450.50">
    <property type="match status" value="1"/>
</dbReference>
<evidence type="ECO:0000256" key="2">
    <source>
        <dbReference type="ARBA" id="ARBA00023002"/>
    </source>
</evidence>
<dbReference type="GO" id="GO:0016491">
    <property type="term" value="F:oxidoreductase activity"/>
    <property type="evidence" value="ECO:0007669"/>
    <property type="project" value="UniProtKB-KW"/>
</dbReference>